<dbReference type="Gramene" id="OMO67447">
    <property type="protein sequence ID" value="OMO67447"/>
    <property type="gene ID" value="CCACVL1_20522"/>
</dbReference>
<evidence type="ECO:0000313" key="1">
    <source>
        <dbReference type="EMBL" id="OMO67447.1"/>
    </source>
</evidence>
<evidence type="ECO:0000313" key="2">
    <source>
        <dbReference type="Proteomes" id="UP000188268"/>
    </source>
</evidence>
<reference evidence="1 2" key="1">
    <citation type="submission" date="2013-09" db="EMBL/GenBank/DDBJ databases">
        <title>Corchorus capsularis genome sequencing.</title>
        <authorList>
            <person name="Alam M."/>
            <person name="Haque M.S."/>
            <person name="Islam M.S."/>
            <person name="Emdad E.M."/>
            <person name="Islam M.M."/>
            <person name="Ahmed B."/>
            <person name="Halim A."/>
            <person name="Hossen Q.M.M."/>
            <person name="Hossain M.Z."/>
            <person name="Ahmed R."/>
            <person name="Khan M.M."/>
            <person name="Islam R."/>
            <person name="Rashid M.M."/>
            <person name="Khan S.A."/>
            <person name="Rahman M.S."/>
            <person name="Alam M."/>
        </authorList>
    </citation>
    <scope>NUCLEOTIDE SEQUENCE [LARGE SCALE GENOMIC DNA]</scope>
    <source>
        <strain evidence="2">cv. CVL-1</strain>
        <tissue evidence="1">Whole seedling</tissue>
    </source>
</reference>
<dbReference type="Proteomes" id="UP000188268">
    <property type="component" value="Unassembled WGS sequence"/>
</dbReference>
<proteinExistence type="predicted"/>
<dbReference type="EMBL" id="AWWV01012412">
    <property type="protein sequence ID" value="OMO67447.1"/>
    <property type="molecule type" value="Genomic_DNA"/>
</dbReference>
<name>A0A1R3HAU7_COCAP</name>
<gene>
    <name evidence="1" type="ORF">CCACVL1_20522</name>
</gene>
<sequence length="48" mass="5611">MGKNINLLSEISLLSVEGRDSHRKRGKWKVGFTRVEGKWGMFVMWECL</sequence>
<organism evidence="1 2">
    <name type="scientific">Corchorus capsularis</name>
    <name type="common">Jute</name>
    <dbReference type="NCBI Taxonomy" id="210143"/>
    <lineage>
        <taxon>Eukaryota</taxon>
        <taxon>Viridiplantae</taxon>
        <taxon>Streptophyta</taxon>
        <taxon>Embryophyta</taxon>
        <taxon>Tracheophyta</taxon>
        <taxon>Spermatophyta</taxon>
        <taxon>Magnoliopsida</taxon>
        <taxon>eudicotyledons</taxon>
        <taxon>Gunneridae</taxon>
        <taxon>Pentapetalae</taxon>
        <taxon>rosids</taxon>
        <taxon>malvids</taxon>
        <taxon>Malvales</taxon>
        <taxon>Malvaceae</taxon>
        <taxon>Grewioideae</taxon>
        <taxon>Apeibeae</taxon>
        <taxon>Corchorus</taxon>
    </lineage>
</organism>
<keyword evidence="2" id="KW-1185">Reference proteome</keyword>
<accession>A0A1R3HAU7</accession>
<comment type="caution">
    <text evidence="1">The sequence shown here is derived from an EMBL/GenBank/DDBJ whole genome shotgun (WGS) entry which is preliminary data.</text>
</comment>
<dbReference type="AlphaFoldDB" id="A0A1R3HAU7"/>
<protein>
    <submittedName>
        <fullName evidence="1">CBR-FMO-3 protein</fullName>
    </submittedName>
</protein>